<dbReference type="PANTHER" id="PTHR34477:SF5">
    <property type="entry name" value="BSL5627 PROTEIN"/>
    <property type="match status" value="1"/>
</dbReference>
<dbReference type="EMBL" id="MFZF01000023">
    <property type="protein sequence ID" value="OGK15886.1"/>
    <property type="molecule type" value="Genomic_DNA"/>
</dbReference>
<dbReference type="PANTHER" id="PTHR34477">
    <property type="entry name" value="UPF0213 PROTEIN YHBQ"/>
    <property type="match status" value="1"/>
</dbReference>
<dbReference type="SUPFAM" id="SSF82771">
    <property type="entry name" value="GIY-YIG endonuclease"/>
    <property type="match status" value="1"/>
</dbReference>
<gene>
    <name evidence="3" type="ORF">A2690_04495</name>
</gene>
<dbReference type="Proteomes" id="UP000178372">
    <property type="component" value="Unassembled WGS sequence"/>
</dbReference>
<dbReference type="InterPro" id="IPR000305">
    <property type="entry name" value="GIY-YIG_endonuc"/>
</dbReference>
<dbReference type="Pfam" id="PF01541">
    <property type="entry name" value="GIY-YIG"/>
    <property type="match status" value="1"/>
</dbReference>
<dbReference type="InterPro" id="IPR035901">
    <property type="entry name" value="GIY-YIG_endonuc_sf"/>
</dbReference>
<organism evidence="3 4">
    <name type="scientific">Candidatus Roizmanbacteria bacterium RIFCSPHIGHO2_01_FULL_39_12b</name>
    <dbReference type="NCBI Taxonomy" id="1802030"/>
    <lineage>
        <taxon>Bacteria</taxon>
        <taxon>Candidatus Roizmaniibacteriota</taxon>
    </lineage>
</organism>
<feature type="domain" description="GIY-YIG" evidence="2">
    <location>
        <begin position="3"/>
        <end position="79"/>
    </location>
</feature>
<comment type="caution">
    <text evidence="3">The sequence shown here is derived from an EMBL/GenBank/DDBJ whole genome shotgun (WGS) entry which is preliminary data.</text>
</comment>
<reference evidence="3 4" key="1">
    <citation type="journal article" date="2016" name="Nat. Commun.">
        <title>Thousands of microbial genomes shed light on interconnected biogeochemical processes in an aquifer system.</title>
        <authorList>
            <person name="Anantharaman K."/>
            <person name="Brown C.T."/>
            <person name="Hug L.A."/>
            <person name="Sharon I."/>
            <person name="Castelle C.J."/>
            <person name="Probst A.J."/>
            <person name="Thomas B.C."/>
            <person name="Singh A."/>
            <person name="Wilkins M.J."/>
            <person name="Karaoz U."/>
            <person name="Brodie E.L."/>
            <person name="Williams K.H."/>
            <person name="Hubbard S.S."/>
            <person name="Banfield J.F."/>
        </authorList>
    </citation>
    <scope>NUCLEOTIDE SEQUENCE [LARGE SCALE GENOMIC DNA]</scope>
</reference>
<evidence type="ECO:0000256" key="1">
    <source>
        <dbReference type="ARBA" id="ARBA00007435"/>
    </source>
</evidence>
<dbReference type="PROSITE" id="PS50164">
    <property type="entry name" value="GIY_YIG"/>
    <property type="match status" value="1"/>
</dbReference>
<comment type="similarity">
    <text evidence="1">Belongs to the UPF0213 family.</text>
</comment>
<dbReference type="SMART" id="SM00465">
    <property type="entry name" value="GIYc"/>
    <property type="match status" value="1"/>
</dbReference>
<dbReference type="CDD" id="cd10448">
    <property type="entry name" value="GIY-YIG_unchar_3"/>
    <property type="match status" value="1"/>
</dbReference>
<evidence type="ECO:0000313" key="3">
    <source>
        <dbReference type="EMBL" id="OGK15886.1"/>
    </source>
</evidence>
<evidence type="ECO:0000313" key="4">
    <source>
        <dbReference type="Proteomes" id="UP000178372"/>
    </source>
</evidence>
<protein>
    <submittedName>
        <fullName evidence="3">Excinuclease ABC subunit C</fullName>
    </submittedName>
</protein>
<dbReference type="Gene3D" id="3.40.1440.10">
    <property type="entry name" value="GIY-YIG endonuclease"/>
    <property type="match status" value="1"/>
</dbReference>
<sequence>MEKQFCVYILTNKNDTTLYVGVTSNFQKRVWEHKNKVIEGFTKKYNLIKLVYYEIFDDAVSAISREKSLKNLVRRKKEALINKINPNWDDLYPKILSA</sequence>
<dbReference type="AlphaFoldDB" id="A0A1F7GAI8"/>
<evidence type="ECO:0000259" key="2">
    <source>
        <dbReference type="PROSITE" id="PS50164"/>
    </source>
</evidence>
<accession>A0A1F7GAI8</accession>
<name>A0A1F7GAI8_9BACT</name>
<dbReference type="InterPro" id="IPR050190">
    <property type="entry name" value="UPF0213_domain"/>
</dbReference>
<proteinExistence type="inferred from homology"/>